<gene>
    <name evidence="1" type="ORF">ERS852385_00644</name>
</gene>
<reference evidence="1 2" key="1">
    <citation type="submission" date="2015-09" db="EMBL/GenBank/DDBJ databases">
        <authorList>
            <consortium name="Pathogen Informatics"/>
        </authorList>
    </citation>
    <scope>NUCLEOTIDE SEQUENCE [LARGE SCALE GENOMIC DNA]</scope>
    <source>
        <strain evidence="1 2">2789STDY5608828</strain>
    </source>
</reference>
<dbReference type="RefSeq" id="WP_055160602.1">
    <property type="nucleotide sequence ID" value="NZ_CABIWZ010000002.1"/>
</dbReference>
<dbReference type="EMBL" id="CYYU01000002">
    <property type="protein sequence ID" value="CUN51554.1"/>
    <property type="molecule type" value="Genomic_DNA"/>
</dbReference>
<evidence type="ECO:0000313" key="1">
    <source>
        <dbReference type="EMBL" id="CUN51554.1"/>
    </source>
</evidence>
<accession>A0A173XIU0</accession>
<keyword evidence="2" id="KW-1185">Reference proteome</keyword>
<sequence length="211" mass="23339">MLLTNHAQKLYRGIEALGGGVIREQVLRAKAGGISHGTFIAARQELCKAGFLAIERTARKPHYRLIDTERAAKVIAESEAIYAQGEVAVLEAKAKESAARAEAPPPRKVIPIRIALAKKVSENSRDSLDTTDKMDGVALKLVPIAIFEDGLPHIAGHFADFADWHEALAEEFGDFDLDEGKTPRTYILYVPARRREDHYEVWPMPDGLMVL</sequence>
<dbReference type="AlphaFoldDB" id="A0A173XIU0"/>
<name>A0A173XIU0_9FIRM</name>
<proteinExistence type="predicted"/>
<dbReference type="eggNOG" id="ENOG502ZG3W">
    <property type="taxonomic scope" value="Bacteria"/>
</dbReference>
<protein>
    <submittedName>
        <fullName evidence="1">Uncharacterized protein</fullName>
    </submittedName>
</protein>
<dbReference type="STRING" id="187979.ERS852385_00644"/>
<dbReference type="Proteomes" id="UP000095546">
    <property type="component" value="Unassembled WGS sequence"/>
</dbReference>
<evidence type="ECO:0000313" key="2">
    <source>
        <dbReference type="Proteomes" id="UP000095546"/>
    </source>
</evidence>
<organism evidence="1 2">
    <name type="scientific">Mitsuokella jalaludinii</name>
    <dbReference type="NCBI Taxonomy" id="187979"/>
    <lineage>
        <taxon>Bacteria</taxon>
        <taxon>Bacillati</taxon>
        <taxon>Bacillota</taxon>
        <taxon>Negativicutes</taxon>
        <taxon>Selenomonadales</taxon>
        <taxon>Selenomonadaceae</taxon>
        <taxon>Mitsuokella</taxon>
    </lineage>
</organism>